<sequence>MDKALRQASITQLRHAKLVARPVLSVASIRQRRSTMLSDGERKSTLSALVYNKLRALKQQLTEDVANLKF</sequence>
<reference evidence="1 2" key="1">
    <citation type="journal article" date="2015" name="Genome Announc.">
        <title>Draft Genome Sequence of Burkholderia sp. Strain PML1(12), an Ectomycorrhizosphere-Inhabiting Bacterium with Effective Mineral-Weathering Ability.</title>
        <authorList>
            <person name="Uroz S."/>
            <person name="Oger P."/>
        </authorList>
    </citation>
    <scope>NUCLEOTIDE SEQUENCE [LARGE SCALE GENOMIC DNA]</scope>
    <source>
        <strain evidence="2">PML1(12)</strain>
    </source>
</reference>
<gene>
    <name evidence="1" type="ORF">EOS_34155</name>
</gene>
<evidence type="ECO:0008006" key="3">
    <source>
        <dbReference type="Google" id="ProtNLM"/>
    </source>
</evidence>
<dbReference type="RefSeq" id="WP_167348979.1">
    <property type="nucleotide sequence ID" value="NZ_AEJF01000204.1"/>
</dbReference>
<accession>A0A0J1FPU2</accession>
<protein>
    <recommendedName>
        <fullName evidence="3">Transposase</fullName>
    </recommendedName>
</protein>
<dbReference type="EMBL" id="AEJF01000204">
    <property type="protein sequence ID" value="KLU21778.1"/>
    <property type="molecule type" value="Genomic_DNA"/>
</dbReference>
<organism evidence="1 2">
    <name type="scientific">Caballeronia mineralivorans PML1(12)</name>
    <dbReference type="NCBI Taxonomy" id="908627"/>
    <lineage>
        <taxon>Bacteria</taxon>
        <taxon>Pseudomonadati</taxon>
        <taxon>Pseudomonadota</taxon>
        <taxon>Betaproteobacteria</taxon>
        <taxon>Burkholderiales</taxon>
        <taxon>Burkholderiaceae</taxon>
        <taxon>Caballeronia</taxon>
    </lineage>
</organism>
<name>A0A0J1FPU2_9BURK</name>
<proteinExistence type="predicted"/>
<dbReference type="PATRIC" id="fig|908627.4.peg.7644"/>
<evidence type="ECO:0000313" key="1">
    <source>
        <dbReference type="EMBL" id="KLU21778.1"/>
    </source>
</evidence>
<evidence type="ECO:0000313" key="2">
    <source>
        <dbReference type="Proteomes" id="UP000035963"/>
    </source>
</evidence>
<comment type="caution">
    <text evidence="1">The sequence shown here is derived from an EMBL/GenBank/DDBJ whole genome shotgun (WGS) entry which is preliminary data.</text>
</comment>
<dbReference type="AlphaFoldDB" id="A0A0J1FPU2"/>
<dbReference type="Proteomes" id="UP000035963">
    <property type="component" value="Unassembled WGS sequence"/>
</dbReference>
<keyword evidence="2" id="KW-1185">Reference proteome</keyword>